<dbReference type="Proteomes" id="UP001302978">
    <property type="component" value="Chromosome"/>
</dbReference>
<dbReference type="AlphaFoldDB" id="A0AA96UYM2"/>
<sequence length="212" mass="23649">MTVDMKQYLDDFIRENGLFENETVILPNVSVNPETIKVIMINEVAPKNPADDFYGSGTSGAPDALDTPDYMKTTKMLFKSAGIDIETAEDLLALGIYVTNAVKTPKTEYAIETKTILEHAVVLEKELELFPNLKAVMLMGDVAKKSFNSISKKKTKKAVIPSGSTYKLRKEKFYDGDIRVFPSYIMTGGNILIEKSKTIMIAEDLEEMKAFL</sequence>
<gene>
    <name evidence="1" type="ORF">MmiHf6_02900</name>
</gene>
<dbReference type="Gene3D" id="3.40.470.10">
    <property type="entry name" value="Uracil-DNA glycosylase-like domain"/>
    <property type="match status" value="1"/>
</dbReference>
<evidence type="ECO:0000313" key="2">
    <source>
        <dbReference type="Proteomes" id="UP001302978"/>
    </source>
</evidence>
<accession>A0AA96UYM2</accession>
<dbReference type="InterPro" id="IPR036895">
    <property type="entry name" value="Uracil-DNA_glycosylase-like_sf"/>
</dbReference>
<dbReference type="RefSeq" id="WP_316557977.1">
    <property type="nucleotide sequence ID" value="NZ_CP131059.1"/>
</dbReference>
<organism evidence="1 2">
    <name type="scientific">Methanimicrococcus hongohii</name>
    <dbReference type="NCBI Taxonomy" id="3028295"/>
    <lineage>
        <taxon>Archaea</taxon>
        <taxon>Methanobacteriati</taxon>
        <taxon>Methanobacteriota</taxon>
        <taxon>Stenosarchaea group</taxon>
        <taxon>Methanomicrobia</taxon>
        <taxon>Methanosarcinales</taxon>
        <taxon>Methanosarcinaceae</taxon>
        <taxon>Methanimicrococcus</taxon>
    </lineage>
</organism>
<dbReference type="KEGG" id="mehf:MmiHf6_02900"/>
<proteinExistence type="predicted"/>
<name>A0AA96UYM2_9EURY</name>
<reference evidence="1 2" key="1">
    <citation type="submission" date="2023-07" db="EMBL/GenBank/DDBJ databases">
        <title>Closed genoem sequence of Methanomicrococcus sp. Hf6.</title>
        <authorList>
            <person name="Poehlein A."/>
            <person name="Protasov E."/>
            <person name="Platt K."/>
            <person name="Reeh H."/>
            <person name="Daniel R."/>
            <person name="Brune A."/>
        </authorList>
    </citation>
    <scope>NUCLEOTIDE SEQUENCE [LARGE SCALE GENOMIC DNA]</scope>
    <source>
        <strain evidence="1 2">Hf6</strain>
    </source>
</reference>
<evidence type="ECO:0000313" key="1">
    <source>
        <dbReference type="EMBL" id="WNY22994.1"/>
    </source>
</evidence>
<evidence type="ECO:0008006" key="3">
    <source>
        <dbReference type="Google" id="ProtNLM"/>
    </source>
</evidence>
<dbReference type="EMBL" id="CP131059">
    <property type="protein sequence ID" value="WNY22994.1"/>
    <property type="molecule type" value="Genomic_DNA"/>
</dbReference>
<protein>
    <recommendedName>
        <fullName evidence="3">Uracil-DNA glycosylase</fullName>
    </recommendedName>
</protein>
<dbReference type="GeneID" id="85194745"/>
<keyword evidence="2" id="KW-1185">Reference proteome</keyword>
<dbReference type="SUPFAM" id="SSF52141">
    <property type="entry name" value="Uracil-DNA glycosylase-like"/>
    <property type="match status" value="1"/>
</dbReference>